<protein>
    <submittedName>
        <fullName evidence="1">Uncharacterized protein</fullName>
    </submittedName>
</protein>
<evidence type="ECO:0000313" key="1">
    <source>
        <dbReference type="EMBL" id="ERI07697.1"/>
    </source>
</evidence>
<dbReference type="STRING" id="649747.HMPREF0083_04237"/>
<gene>
    <name evidence="1" type="ORF">HMPREF0083_04237</name>
</gene>
<dbReference type="AlphaFoldDB" id="U1Y6B8"/>
<comment type="caution">
    <text evidence="1">The sequence shown here is derived from an EMBL/GenBank/DDBJ whole genome shotgun (WGS) entry which is preliminary data.</text>
</comment>
<dbReference type="EMBL" id="AWSJ01000254">
    <property type="protein sequence ID" value="ERI07697.1"/>
    <property type="molecule type" value="Genomic_DNA"/>
</dbReference>
<proteinExistence type="predicted"/>
<keyword evidence="2" id="KW-1185">Reference proteome</keyword>
<organism evidence="1 2">
    <name type="scientific">Aneurinibacillus aneurinilyticus ATCC 12856</name>
    <dbReference type="NCBI Taxonomy" id="649747"/>
    <lineage>
        <taxon>Bacteria</taxon>
        <taxon>Bacillati</taxon>
        <taxon>Bacillota</taxon>
        <taxon>Bacilli</taxon>
        <taxon>Bacillales</taxon>
        <taxon>Paenibacillaceae</taxon>
        <taxon>Aneurinibacillus group</taxon>
        <taxon>Aneurinibacillus</taxon>
    </lineage>
</organism>
<name>U1Y6B8_ANEAE</name>
<accession>U1Y6B8</accession>
<evidence type="ECO:0000313" key="2">
    <source>
        <dbReference type="Proteomes" id="UP000016511"/>
    </source>
</evidence>
<dbReference type="HOGENOM" id="CLU_3228890_0_0_9"/>
<sequence>MWPLNKLLQNVNKAVPAREGMAFLQLLYCGNCSKLEIRSTNQK</sequence>
<dbReference type="Proteomes" id="UP000016511">
    <property type="component" value="Unassembled WGS sequence"/>
</dbReference>
<reference evidence="1 2" key="1">
    <citation type="submission" date="2013-08" db="EMBL/GenBank/DDBJ databases">
        <authorList>
            <person name="Weinstock G."/>
            <person name="Sodergren E."/>
            <person name="Wylie T."/>
            <person name="Fulton L."/>
            <person name="Fulton R."/>
            <person name="Fronick C."/>
            <person name="O'Laughlin M."/>
            <person name="Godfrey J."/>
            <person name="Miner T."/>
            <person name="Herter B."/>
            <person name="Appelbaum E."/>
            <person name="Cordes M."/>
            <person name="Lek S."/>
            <person name="Wollam A."/>
            <person name="Pepin K.H."/>
            <person name="Palsikar V.B."/>
            <person name="Mitreva M."/>
            <person name="Wilson R.K."/>
        </authorList>
    </citation>
    <scope>NUCLEOTIDE SEQUENCE [LARGE SCALE GENOMIC DNA]</scope>
    <source>
        <strain evidence="1 2">ATCC 12856</strain>
    </source>
</reference>